<dbReference type="Proteomes" id="UP000663846">
    <property type="component" value="Unassembled WGS sequence"/>
</dbReference>
<feature type="region of interest" description="Disordered" evidence="1">
    <location>
        <begin position="111"/>
        <end position="135"/>
    </location>
</feature>
<accession>A0A8H3GES7</accession>
<dbReference type="InterPro" id="IPR004827">
    <property type="entry name" value="bZIP"/>
</dbReference>
<protein>
    <recommendedName>
        <fullName evidence="2">BZIP domain-containing protein</fullName>
    </recommendedName>
</protein>
<dbReference type="EMBL" id="CAJMWS010000471">
    <property type="protein sequence ID" value="CAE6446476.1"/>
    <property type="molecule type" value="Genomic_DNA"/>
</dbReference>
<reference evidence="3" key="1">
    <citation type="submission" date="2021-01" db="EMBL/GenBank/DDBJ databases">
        <authorList>
            <person name="Kaushik A."/>
        </authorList>
    </citation>
    <scope>NUCLEOTIDE SEQUENCE</scope>
    <source>
        <strain evidence="3">AG1-1C</strain>
    </source>
</reference>
<evidence type="ECO:0000259" key="2">
    <source>
        <dbReference type="PROSITE" id="PS00036"/>
    </source>
</evidence>
<dbReference type="PROSITE" id="PS00036">
    <property type="entry name" value="BZIP_BASIC"/>
    <property type="match status" value="1"/>
</dbReference>
<dbReference type="AlphaFoldDB" id="A0A8H3GES7"/>
<feature type="region of interest" description="Disordered" evidence="1">
    <location>
        <begin position="262"/>
        <end position="293"/>
    </location>
</feature>
<dbReference type="GO" id="GO:0003700">
    <property type="term" value="F:DNA-binding transcription factor activity"/>
    <property type="evidence" value="ECO:0007669"/>
    <property type="project" value="InterPro"/>
</dbReference>
<evidence type="ECO:0000256" key="1">
    <source>
        <dbReference type="SAM" id="MobiDB-lite"/>
    </source>
</evidence>
<evidence type="ECO:0000313" key="4">
    <source>
        <dbReference type="Proteomes" id="UP000663846"/>
    </source>
</evidence>
<name>A0A8H3GES7_9AGAM</name>
<comment type="caution">
    <text evidence="3">The sequence shown here is derived from an EMBL/GenBank/DDBJ whole genome shotgun (WGS) entry which is preliminary data.</text>
</comment>
<feature type="compositionally biased region" description="Polar residues" evidence="1">
    <location>
        <begin position="268"/>
        <end position="289"/>
    </location>
</feature>
<feature type="region of interest" description="Disordered" evidence="1">
    <location>
        <begin position="25"/>
        <end position="72"/>
    </location>
</feature>
<proteinExistence type="predicted"/>
<organism evidence="3 4">
    <name type="scientific">Rhizoctonia solani</name>
    <dbReference type="NCBI Taxonomy" id="456999"/>
    <lineage>
        <taxon>Eukaryota</taxon>
        <taxon>Fungi</taxon>
        <taxon>Dikarya</taxon>
        <taxon>Basidiomycota</taxon>
        <taxon>Agaricomycotina</taxon>
        <taxon>Agaricomycetes</taxon>
        <taxon>Cantharellales</taxon>
        <taxon>Ceratobasidiaceae</taxon>
        <taxon>Rhizoctonia</taxon>
    </lineage>
</organism>
<evidence type="ECO:0000313" key="3">
    <source>
        <dbReference type="EMBL" id="CAE6446476.1"/>
    </source>
</evidence>
<sequence>MCIRGDSASSEYRYRRVLPPKKHLFRSMSLPGKRSPPRINMASQSHDSDEEMSVTPPGSAKENKSLSRNARAQARLRARRKAYVDSLEANVKRLQTIVDAIALNPNRAHATASAGASSPHLLSPFGGSPEILNSDPAALQQPSEAILHQLQDDNARLRRERDALKVQIDALVGYISRGYSAPSDSASGGGDIITTGPSIDHGLSPYLGSDAEIESHAPMKGSPLIQRDAYSHDELNQLLSFNDPNLAFMRYLNLQGAEPSALNLQVPHPNTSGGSSPATFEPLSTSSAQADPIVDYAQGARDASRPNLMFHGAKP</sequence>
<feature type="domain" description="BZIP" evidence="2">
    <location>
        <begin position="64"/>
        <end position="79"/>
    </location>
</feature>
<gene>
    <name evidence="3" type="ORF">RDB_LOCUS138900</name>
</gene>